<proteinExistence type="predicted"/>
<organism evidence="1 2">
    <name type="scientific">Blueberry virus A</name>
    <dbReference type="NCBI Taxonomy" id="1206566"/>
    <lineage>
        <taxon>Viruses</taxon>
        <taxon>Riboviria</taxon>
        <taxon>Orthornavirae</taxon>
        <taxon>Kitrinoviricota</taxon>
        <taxon>Alsuviricetes</taxon>
        <taxon>Martellivirales</taxon>
        <taxon>Closteroviridae</taxon>
        <taxon>Bluvavirus</taxon>
        <taxon>Bluvavirus vaccinii</taxon>
    </lineage>
</organism>
<dbReference type="RefSeq" id="YP_006628174.1">
    <property type="nucleotide sequence ID" value="NC_018519.1"/>
</dbReference>
<dbReference type="KEGG" id="vg:13520500"/>
<sequence>MDFMRRLDEVHCLATPCLHLVDNISRIAYSITLPSHVYQHCASQLRHCLGELDFYLSPTIFTENPQEVAEVIVYNSEVRSWINRLKVEYERLTILSRAGSRKKEFDHRVGECLKLLTAEDSAAKLKEVIIKDLEGSKKIDPYYHYKYSTLEPLFEEMSYVSVHYSEVLASRLRQTASSASKSNVEEVAGDADGRTQGVEQRCGDDVAIGVDEGHSLITGVMSDSILPVADNYAAAKENPMYNTGKEWK</sequence>
<protein>
    <submittedName>
        <fullName evidence="1">p28 protein</fullName>
    </submittedName>
</protein>
<evidence type="ECO:0000313" key="1">
    <source>
        <dbReference type="EMBL" id="BAM37097.1"/>
    </source>
</evidence>
<reference evidence="1" key="1">
    <citation type="journal article" date="2013" name="J. Gen. Plant Pathol.">
        <title>Complete nucleotide sequence and latency of a novel blueberry-infecting closterovirus.</title>
        <authorList>
            <person name="Isogai M."/>
            <person name="Muramatu S."/>
            <person name="Watanabe M."/>
            <person name="Yoshikawa N."/>
        </authorList>
    </citation>
    <scope>NUCLEOTIDE SEQUENCE [LARGE SCALE GENOMIC DNA]</scope>
</reference>
<name>J7M9D5_9CLOS</name>
<evidence type="ECO:0000313" key="2">
    <source>
        <dbReference type="Proteomes" id="UP000201750"/>
    </source>
</evidence>
<dbReference type="GeneID" id="13520500"/>
<dbReference type="Proteomes" id="UP000201750">
    <property type="component" value="Segment"/>
</dbReference>
<dbReference type="EMBL" id="AB733585">
    <property type="protein sequence ID" value="BAM37097.1"/>
    <property type="molecule type" value="Genomic_RNA"/>
</dbReference>
<keyword evidence="2" id="KW-1185">Reference proteome</keyword>
<accession>J7M9D5</accession>